<evidence type="ECO:0000313" key="3">
    <source>
        <dbReference type="EMBL" id="RRD00025.1"/>
    </source>
</evidence>
<evidence type="ECO:0008006" key="5">
    <source>
        <dbReference type="Google" id="ProtNLM"/>
    </source>
</evidence>
<evidence type="ECO:0000256" key="1">
    <source>
        <dbReference type="SAM" id="MobiDB-lite"/>
    </source>
</evidence>
<evidence type="ECO:0000313" key="4">
    <source>
        <dbReference type="Proteomes" id="UP000267535"/>
    </source>
</evidence>
<evidence type="ECO:0000256" key="2">
    <source>
        <dbReference type="SAM" id="SignalP"/>
    </source>
</evidence>
<dbReference type="OrthoDB" id="7032059at2"/>
<gene>
    <name evidence="3" type="ORF">EHS89_07365</name>
</gene>
<proteinExistence type="predicted"/>
<dbReference type="EMBL" id="RQXV01000003">
    <property type="protein sequence ID" value="RRD00025.1"/>
    <property type="molecule type" value="Genomic_DNA"/>
</dbReference>
<name>A0A3P1ST08_9GAMM</name>
<feature type="signal peptide" evidence="2">
    <location>
        <begin position="1"/>
        <end position="23"/>
    </location>
</feature>
<feature type="chain" id="PRO_5018262526" description="Outer membrane protein beta-barrel domain-containing protein" evidence="2">
    <location>
        <begin position="24"/>
        <end position="134"/>
    </location>
</feature>
<dbReference type="AlphaFoldDB" id="A0A3P1ST08"/>
<accession>A0A3P1ST08</accession>
<sequence>MSLKQVSLVAYLAAFLSVPIAHAEVGFGAGVSYVFGEGVAVGLRVFSDNEEGKGVGLIGLDYMPGTGGVRPSVGIAYLGENVYGELNTGYNNQKGEWNLGIGAGLTDTDEDPKAAPAVAVDTGDDMSPGPVTDL</sequence>
<organism evidence="3 4">
    <name type="scientific">Amphritea balenae</name>
    <dbReference type="NCBI Taxonomy" id="452629"/>
    <lineage>
        <taxon>Bacteria</taxon>
        <taxon>Pseudomonadati</taxon>
        <taxon>Pseudomonadota</taxon>
        <taxon>Gammaproteobacteria</taxon>
        <taxon>Oceanospirillales</taxon>
        <taxon>Oceanospirillaceae</taxon>
        <taxon>Amphritea</taxon>
    </lineage>
</organism>
<comment type="caution">
    <text evidence="3">The sequence shown here is derived from an EMBL/GenBank/DDBJ whole genome shotgun (WGS) entry which is preliminary data.</text>
</comment>
<reference evidence="3 4" key="1">
    <citation type="submission" date="2018-11" db="EMBL/GenBank/DDBJ databases">
        <title>The draft genome sequence of Amphritea balenae JAMM 1525T.</title>
        <authorList>
            <person name="Fang Z."/>
            <person name="Zhang Y."/>
            <person name="Han X."/>
        </authorList>
    </citation>
    <scope>NUCLEOTIDE SEQUENCE [LARGE SCALE GENOMIC DNA]</scope>
    <source>
        <strain evidence="3 4">JAMM 1525</strain>
    </source>
</reference>
<keyword evidence="2" id="KW-0732">Signal</keyword>
<protein>
    <recommendedName>
        <fullName evidence="5">Outer membrane protein beta-barrel domain-containing protein</fullName>
    </recommendedName>
</protein>
<dbReference type="RefSeq" id="WP_124925495.1">
    <property type="nucleotide sequence ID" value="NZ_BMOH01000005.1"/>
</dbReference>
<dbReference type="Proteomes" id="UP000267535">
    <property type="component" value="Unassembled WGS sequence"/>
</dbReference>
<keyword evidence="4" id="KW-1185">Reference proteome</keyword>
<feature type="region of interest" description="Disordered" evidence="1">
    <location>
        <begin position="102"/>
        <end position="134"/>
    </location>
</feature>